<dbReference type="Proteomes" id="UP000006160">
    <property type="component" value="Plasmid pCLG2"/>
</dbReference>
<gene>
    <name evidence="1" type="ORF">CLG_A0038</name>
</gene>
<evidence type="ECO:0000313" key="1">
    <source>
        <dbReference type="EMBL" id="ACT33735.1"/>
    </source>
</evidence>
<reference evidence="1 2" key="1">
    <citation type="submission" date="2009-10" db="EMBL/GenBank/DDBJ databases">
        <authorList>
            <person name="Joardar V."/>
            <person name="Shrivastava S."/>
            <person name="Brinkac L.M."/>
            <person name="Harkins D.M."/>
            <person name="Durkin A.S."/>
            <person name="Sutton G."/>
        </authorList>
    </citation>
    <scope>NUCLEOTIDE SEQUENCE [LARGE SCALE GENOMIC DNA]</scope>
    <source>
        <strain evidence="2">D str. 1873</strain>
        <plasmid evidence="1 2">pCLG2</plasmid>
    </source>
</reference>
<accession>A0A9N7AQR8</accession>
<dbReference type="SUPFAM" id="SSF50494">
    <property type="entry name" value="Trypsin-like serine proteases"/>
    <property type="match status" value="1"/>
</dbReference>
<dbReference type="InterPro" id="IPR043504">
    <property type="entry name" value="Peptidase_S1_PA_chymotrypsin"/>
</dbReference>
<organism evidence="1 2">
    <name type="scientific">Clostridium botulinum D str. 1873</name>
    <dbReference type="NCBI Taxonomy" id="592027"/>
    <lineage>
        <taxon>Bacteria</taxon>
        <taxon>Bacillati</taxon>
        <taxon>Bacillota</taxon>
        <taxon>Clostridia</taxon>
        <taxon>Eubacteriales</taxon>
        <taxon>Clostridiaceae</taxon>
        <taxon>Clostridium</taxon>
    </lineage>
</organism>
<proteinExistence type="predicted"/>
<geneLocation type="plasmid" evidence="1 2">
    <name>pCLG2</name>
</geneLocation>
<evidence type="ECO:0000313" key="2">
    <source>
        <dbReference type="Proteomes" id="UP000006160"/>
    </source>
</evidence>
<dbReference type="AlphaFoldDB" id="A0A9N7AQR8"/>
<evidence type="ECO:0008006" key="3">
    <source>
        <dbReference type="Google" id="ProtNLM"/>
    </source>
</evidence>
<name>A0A9N7AQR8_CLOBO</name>
<dbReference type="Gene3D" id="2.40.10.10">
    <property type="entry name" value="Trypsin-like serine proteases"/>
    <property type="match status" value="1"/>
</dbReference>
<keyword evidence="1" id="KW-0614">Plasmid</keyword>
<dbReference type="InterPro" id="IPR009003">
    <property type="entry name" value="Peptidase_S1_PA"/>
</dbReference>
<dbReference type="EMBL" id="CP001660">
    <property type="protein sequence ID" value="ACT33735.1"/>
    <property type="molecule type" value="Genomic_DNA"/>
</dbReference>
<sequence length="319" mass="35320">MVFSNDCYQESKIEKSVRYICNCEYKYFLDKANVTGVGFGYKMKNGFYTNQLCIQVFVLRKLEKNKLNFKDLIPNYYKGIITDVVQTGIFKTDSLMNKIRPAIPGYGIGNDYIPRKTGTFGCLVSDGFDTYILSVNHVLANNNLAPIGTKIIQPSRTFGGKFETDKIAILSKFIPIEFVEGSKEPANYTDCAIAKVIDKSLVSANIALVGMPKGIAFARIGQEVKKVGASTELTTGKVKSLYVSVFIKDDKERIALFKNQIVTTKISTSGDSGSVLLDNKNNILGLIMSSNENNTIANEITDILKELGIIIITKNFSKK</sequence>
<protein>
    <recommendedName>
        <fullName evidence="3">Serine protease</fullName>
    </recommendedName>
</protein>
<dbReference type="RefSeq" id="WP_012775927.1">
    <property type="nucleotide sequence ID" value="NC_012945.1"/>
</dbReference>